<proteinExistence type="inferred from homology"/>
<dbReference type="InterPro" id="IPR022649">
    <property type="entry name" value="Pr_cel_nuc_antig_C"/>
</dbReference>
<dbReference type="EMBL" id="MT143622">
    <property type="protein sequence ID" value="QJA99014.1"/>
    <property type="molecule type" value="Genomic_DNA"/>
</dbReference>
<feature type="domain" description="Proliferating cell nuclear antigen PCNA N-terminal" evidence="3">
    <location>
        <begin position="13"/>
        <end position="101"/>
    </location>
</feature>
<dbReference type="SUPFAM" id="SSF55979">
    <property type="entry name" value="DNA clamp"/>
    <property type="match status" value="2"/>
</dbReference>
<dbReference type="Pfam" id="PF02747">
    <property type="entry name" value="PCNA_C"/>
    <property type="match status" value="1"/>
</dbReference>
<name>A0A6M3LZB9_9ZZZZ</name>
<dbReference type="AlphaFoldDB" id="A0A6M3LZB9"/>
<comment type="similarity">
    <text evidence="1">Belongs to the PCNA family.</text>
</comment>
<dbReference type="GO" id="GO:0030337">
    <property type="term" value="F:DNA polymerase processivity factor activity"/>
    <property type="evidence" value="ECO:0007669"/>
    <property type="project" value="InterPro"/>
</dbReference>
<evidence type="ECO:0008006" key="6">
    <source>
        <dbReference type="Google" id="ProtNLM"/>
    </source>
</evidence>
<dbReference type="GO" id="GO:0006272">
    <property type="term" value="P:leading strand elongation"/>
    <property type="evidence" value="ECO:0007669"/>
    <property type="project" value="TreeGrafter"/>
</dbReference>
<accession>A0A6M3LZB9</accession>
<dbReference type="GO" id="GO:0003677">
    <property type="term" value="F:DNA binding"/>
    <property type="evidence" value="ECO:0007669"/>
    <property type="project" value="UniProtKB-KW"/>
</dbReference>
<evidence type="ECO:0000259" key="4">
    <source>
        <dbReference type="Pfam" id="PF02747"/>
    </source>
</evidence>
<gene>
    <name evidence="5" type="ORF">MM171A01418_0024</name>
</gene>
<organism evidence="5">
    <name type="scientific">viral metagenome</name>
    <dbReference type="NCBI Taxonomy" id="1070528"/>
    <lineage>
        <taxon>unclassified sequences</taxon>
        <taxon>metagenomes</taxon>
        <taxon>organismal metagenomes</taxon>
    </lineage>
</organism>
<dbReference type="InterPro" id="IPR000730">
    <property type="entry name" value="Pr_cel_nuc_antig"/>
</dbReference>
<feature type="domain" description="Proliferating cell nuclear antigen PCNA C-terminal" evidence="4">
    <location>
        <begin position="128"/>
        <end position="246"/>
    </location>
</feature>
<dbReference type="PANTHER" id="PTHR11352">
    <property type="entry name" value="PROLIFERATING CELL NUCLEAR ANTIGEN"/>
    <property type="match status" value="1"/>
</dbReference>
<dbReference type="Gene3D" id="3.70.10.10">
    <property type="match status" value="1"/>
</dbReference>
<evidence type="ECO:0000259" key="3">
    <source>
        <dbReference type="Pfam" id="PF00705"/>
    </source>
</evidence>
<dbReference type="PANTHER" id="PTHR11352:SF0">
    <property type="entry name" value="PROLIFERATING CELL NUCLEAR ANTIGEN"/>
    <property type="match status" value="1"/>
</dbReference>
<evidence type="ECO:0000313" key="5">
    <source>
        <dbReference type="EMBL" id="QJA99014.1"/>
    </source>
</evidence>
<dbReference type="InterPro" id="IPR022648">
    <property type="entry name" value="Pr_cel_nuc_antig_N"/>
</dbReference>
<dbReference type="InterPro" id="IPR046938">
    <property type="entry name" value="DNA_clamp_sf"/>
</dbReference>
<sequence>MELKLYEKNLESFKGVMNLVKTVLVEYCKMQFSEDGIQILGMDPAHIAMIDAKIKPGLFETFTPGEAISINVSEFTRFLDRSEKKERVTISVDSKAGKLIIAGEKSGWKRKFGVPILEDYESEIPEPKIIFKASVKMLTSAFDKALKDADLVSEHVSLEINDGLASLKATGDMGEASNLWEKDSEDILEIKAEEKASAMYTLSYLRDMTSALKAFSEMIRLEMSTDMPIKIEGYADAIEVILFLAPMIGA</sequence>
<dbReference type="Pfam" id="PF00705">
    <property type="entry name" value="PCNA_N"/>
    <property type="match status" value="1"/>
</dbReference>
<dbReference type="HAMAP" id="MF_00317">
    <property type="entry name" value="DNApol_clamp_arch"/>
    <property type="match status" value="1"/>
</dbReference>
<evidence type="ECO:0000256" key="1">
    <source>
        <dbReference type="ARBA" id="ARBA00010462"/>
    </source>
</evidence>
<dbReference type="CDD" id="cd00577">
    <property type="entry name" value="PCNA"/>
    <property type="match status" value="1"/>
</dbReference>
<reference evidence="5" key="1">
    <citation type="submission" date="2020-03" db="EMBL/GenBank/DDBJ databases">
        <title>The deep terrestrial virosphere.</title>
        <authorList>
            <person name="Holmfeldt K."/>
            <person name="Nilsson E."/>
            <person name="Simone D."/>
            <person name="Lopez-Fernandez M."/>
            <person name="Wu X."/>
            <person name="de Brujin I."/>
            <person name="Lundin D."/>
            <person name="Andersson A."/>
            <person name="Bertilsson S."/>
            <person name="Dopson M."/>
        </authorList>
    </citation>
    <scope>NUCLEOTIDE SEQUENCE</scope>
    <source>
        <strain evidence="5">MM171A01418</strain>
    </source>
</reference>
<protein>
    <recommendedName>
        <fullName evidence="6">PCNA</fullName>
    </recommendedName>
</protein>
<evidence type="ECO:0000256" key="2">
    <source>
        <dbReference type="ARBA" id="ARBA00023125"/>
    </source>
</evidence>
<dbReference type="GO" id="GO:0006275">
    <property type="term" value="P:regulation of DNA replication"/>
    <property type="evidence" value="ECO:0007669"/>
    <property type="project" value="InterPro"/>
</dbReference>
<keyword evidence="2" id="KW-0238">DNA-binding</keyword>